<dbReference type="Gene3D" id="3.40.50.20">
    <property type="match status" value="1"/>
</dbReference>
<evidence type="ECO:0000256" key="8">
    <source>
        <dbReference type="PROSITE-ProRule" id="PRU00409"/>
    </source>
</evidence>
<dbReference type="Proteomes" id="UP000036987">
    <property type="component" value="Unassembled WGS sequence"/>
</dbReference>
<evidence type="ECO:0000256" key="1">
    <source>
        <dbReference type="ARBA" id="ARBA00010871"/>
    </source>
</evidence>
<keyword evidence="7" id="KW-0961">Cell wall biogenesis/degradation</keyword>
<keyword evidence="3 8" id="KW-0547">Nucleotide-binding</keyword>
<keyword evidence="4 8" id="KW-0067">ATP-binding</keyword>
<proteinExistence type="inferred from homology"/>
<sequence>MMHGGIGEDGTLQSLLQDAEIPYTGPGFLASRTCIDKMSSSLALEHLTTFGILTIPKEVWSIQKILNMSISTIWNDLTRNLQCKTLCVKPARDGCSSGVAKLCSTDDLRLYVKALKECLLQIPANSLSKVHGVIEMPNPPPNSFIFESFIDTDEIIVPSNSASGKTGHLIWKGNSQWVEVTVGVIGRRGDMHSLTPSITVKETGDILSLEEKFQGGTGINLTPPPVTIISEKVLQKCKERIEMIANTLELEGFSRIDVFVNVHTGEVLVIEVNTVPGMTPSTVLIQQALAEEPAMYPHDFFRAVLDLALQRS</sequence>
<keyword evidence="2 10" id="KW-0436">Ligase</keyword>
<dbReference type="GO" id="GO:0071555">
    <property type="term" value="P:cell wall organization"/>
    <property type="evidence" value="ECO:0007669"/>
    <property type="project" value="UniProtKB-KW"/>
</dbReference>
<evidence type="ECO:0000256" key="4">
    <source>
        <dbReference type="ARBA" id="ARBA00022840"/>
    </source>
</evidence>
<evidence type="ECO:0000313" key="11">
    <source>
        <dbReference type="Proteomes" id="UP000036987"/>
    </source>
</evidence>
<comment type="caution">
    <text evidence="10">The sequence shown here is derived from an EMBL/GenBank/DDBJ whole genome shotgun (WGS) entry which is preliminary data.</text>
</comment>
<protein>
    <submittedName>
        <fullName evidence="10">D-alanine--D-alanine ligase</fullName>
    </submittedName>
</protein>
<dbReference type="GO" id="GO:0008360">
    <property type="term" value="P:regulation of cell shape"/>
    <property type="evidence" value="ECO:0007669"/>
    <property type="project" value="UniProtKB-KW"/>
</dbReference>
<dbReference type="InterPro" id="IPR011095">
    <property type="entry name" value="Dala_Dala_lig_C"/>
</dbReference>
<keyword evidence="5" id="KW-0133">Cell shape</keyword>
<dbReference type="GO" id="GO:0005524">
    <property type="term" value="F:ATP binding"/>
    <property type="evidence" value="ECO:0007669"/>
    <property type="project" value="UniProtKB-UniRule"/>
</dbReference>
<evidence type="ECO:0000256" key="2">
    <source>
        <dbReference type="ARBA" id="ARBA00022598"/>
    </source>
</evidence>
<name>A0A0K9NP54_ZOSMR</name>
<dbReference type="GO" id="GO:0008716">
    <property type="term" value="F:D-alanine-D-alanine ligase activity"/>
    <property type="evidence" value="ECO:0007669"/>
    <property type="project" value="InterPro"/>
</dbReference>
<dbReference type="AlphaFoldDB" id="A0A0K9NP54"/>
<reference evidence="11" key="1">
    <citation type="journal article" date="2016" name="Nature">
        <title>The genome of the seagrass Zostera marina reveals angiosperm adaptation to the sea.</title>
        <authorList>
            <person name="Olsen J.L."/>
            <person name="Rouze P."/>
            <person name="Verhelst B."/>
            <person name="Lin Y.-C."/>
            <person name="Bayer T."/>
            <person name="Collen J."/>
            <person name="Dattolo E."/>
            <person name="De Paoli E."/>
            <person name="Dittami S."/>
            <person name="Maumus F."/>
            <person name="Michel G."/>
            <person name="Kersting A."/>
            <person name="Lauritano C."/>
            <person name="Lohaus R."/>
            <person name="Toepel M."/>
            <person name="Tonon T."/>
            <person name="Vanneste K."/>
            <person name="Amirebrahimi M."/>
            <person name="Brakel J."/>
            <person name="Bostroem C."/>
            <person name="Chovatia M."/>
            <person name="Grimwood J."/>
            <person name="Jenkins J.W."/>
            <person name="Jueterbock A."/>
            <person name="Mraz A."/>
            <person name="Stam W.T."/>
            <person name="Tice H."/>
            <person name="Bornberg-Bauer E."/>
            <person name="Green P.J."/>
            <person name="Pearson G.A."/>
            <person name="Procaccini G."/>
            <person name="Duarte C.M."/>
            <person name="Schmutz J."/>
            <person name="Reusch T.B.H."/>
            <person name="Van de Peer Y."/>
        </authorList>
    </citation>
    <scope>NUCLEOTIDE SEQUENCE [LARGE SCALE GENOMIC DNA]</scope>
    <source>
        <strain evidence="11">cv. Finnish</strain>
    </source>
</reference>
<organism evidence="10 11">
    <name type="scientific">Zostera marina</name>
    <name type="common">Eelgrass</name>
    <dbReference type="NCBI Taxonomy" id="29655"/>
    <lineage>
        <taxon>Eukaryota</taxon>
        <taxon>Viridiplantae</taxon>
        <taxon>Streptophyta</taxon>
        <taxon>Embryophyta</taxon>
        <taxon>Tracheophyta</taxon>
        <taxon>Spermatophyta</taxon>
        <taxon>Magnoliopsida</taxon>
        <taxon>Liliopsida</taxon>
        <taxon>Zosteraceae</taxon>
        <taxon>Zostera</taxon>
    </lineage>
</organism>
<dbReference type="SUPFAM" id="SSF52440">
    <property type="entry name" value="PreATP-grasp domain"/>
    <property type="match status" value="1"/>
</dbReference>
<dbReference type="Gene3D" id="3.30.470.20">
    <property type="entry name" value="ATP-grasp fold, B domain"/>
    <property type="match status" value="2"/>
</dbReference>
<evidence type="ECO:0000313" key="10">
    <source>
        <dbReference type="EMBL" id="KMZ58559.1"/>
    </source>
</evidence>
<dbReference type="STRING" id="29655.A0A0K9NP54"/>
<dbReference type="InterPro" id="IPR016185">
    <property type="entry name" value="PreATP-grasp_dom_sf"/>
</dbReference>
<dbReference type="OMA" id="ISTIWND"/>
<dbReference type="PROSITE" id="PS00844">
    <property type="entry name" value="DALA_DALA_LIGASE_2"/>
    <property type="match status" value="1"/>
</dbReference>
<accession>A0A0K9NP54</accession>
<dbReference type="SUPFAM" id="SSF56059">
    <property type="entry name" value="Glutathione synthetase ATP-binding domain-like"/>
    <property type="match status" value="1"/>
</dbReference>
<dbReference type="PANTHER" id="PTHR23132">
    <property type="entry name" value="D-ALANINE--D-ALANINE LIGASE"/>
    <property type="match status" value="1"/>
</dbReference>
<dbReference type="InterPro" id="IPR013815">
    <property type="entry name" value="ATP_grasp_subdomain_1"/>
</dbReference>
<dbReference type="PROSITE" id="PS50975">
    <property type="entry name" value="ATP_GRASP"/>
    <property type="match status" value="1"/>
</dbReference>
<dbReference type="PROSITE" id="PS00843">
    <property type="entry name" value="DALA_DALA_LIGASE_1"/>
    <property type="match status" value="1"/>
</dbReference>
<dbReference type="GO" id="GO:0046872">
    <property type="term" value="F:metal ion binding"/>
    <property type="evidence" value="ECO:0007669"/>
    <property type="project" value="InterPro"/>
</dbReference>
<evidence type="ECO:0000259" key="9">
    <source>
        <dbReference type="PROSITE" id="PS50975"/>
    </source>
</evidence>
<dbReference type="PANTHER" id="PTHR23132:SF0">
    <property type="entry name" value="D-ALANINE-D-ALANINE LIGASE FAMILY"/>
    <property type="match status" value="1"/>
</dbReference>
<dbReference type="EMBL" id="LFYR01001927">
    <property type="protein sequence ID" value="KMZ58559.1"/>
    <property type="molecule type" value="Genomic_DNA"/>
</dbReference>
<dbReference type="Gene3D" id="3.30.1490.20">
    <property type="entry name" value="ATP-grasp fold, A domain"/>
    <property type="match status" value="1"/>
</dbReference>
<evidence type="ECO:0000256" key="5">
    <source>
        <dbReference type="ARBA" id="ARBA00022960"/>
    </source>
</evidence>
<evidence type="ECO:0000256" key="3">
    <source>
        <dbReference type="ARBA" id="ARBA00022741"/>
    </source>
</evidence>
<dbReference type="InterPro" id="IPR011761">
    <property type="entry name" value="ATP-grasp"/>
</dbReference>
<comment type="similarity">
    <text evidence="1">Belongs to the D-alanine--D-alanine ligase family.</text>
</comment>
<dbReference type="InterPro" id="IPR000291">
    <property type="entry name" value="D-Ala_lig_Van_CS"/>
</dbReference>
<keyword evidence="6" id="KW-0573">Peptidoglycan synthesis</keyword>
<evidence type="ECO:0000256" key="7">
    <source>
        <dbReference type="ARBA" id="ARBA00023316"/>
    </source>
</evidence>
<keyword evidence="11" id="KW-1185">Reference proteome</keyword>
<evidence type="ECO:0000256" key="6">
    <source>
        <dbReference type="ARBA" id="ARBA00022984"/>
    </source>
</evidence>
<dbReference type="FunFam" id="3.30.470.20:FF:000048">
    <property type="entry name" value="D-alanine--D-alanine ligase family"/>
    <property type="match status" value="1"/>
</dbReference>
<dbReference type="Pfam" id="PF07478">
    <property type="entry name" value="Dala_Dala_lig_C"/>
    <property type="match status" value="1"/>
</dbReference>
<gene>
    <name evidence="10" type="ORF">ZOSMA_76G01140</name>
</gene>
<feature type="domain" description="ATP-grasp" evidence="9">
    <location>
        <begin position="229"/>
        <end position="309"/>
    </location>
</feature>
<dbReference type="OrthoDB" id="2013972at2759"/>